<reference evidence="3 4" key="1">
    <citation type="submission" date="2016-09" db="EMBL/GenBank/DDBJ databases">
        <title>genome sequence of Mycobacterium sp. 739 SCH.</title>
        <authorList>
            <person name="Greninger A.L."/>
            <person name="Qin X."/>
            <person name="Jerome K."/>
            <person name="Vora S."/>
            <person name="Quinn K."/>
        </authorList>
    </citation>
    <scope>NUCLEOTIDE SEQUENCE [LARGE SCALE GENOMIC DNA]</scope>
    <source>
        <strain evidence="3 4">SCH</strain>
    </source>
</reference>
<name>A0A1E8PXK9_9MYCO</name>
<dbReference type="Pfam" id="PF08237">
    <property type="entry name" value="PE-PPE"/>
    <property type="match status" value="1"/>
</dbReference>
<evidence type="ECO:0000313" key="4">
    <source>
        <dbReference type="Proteomes" id="UP000178953"/>
    </source>
</evidence>
<protein>
    <recommendedName>
        <fullName evidence="2">PE-PPE domain-containing protein</fullName>
    </recommendedName>
</protein>
<evidence type="ECO:0000256" key="1">
    <source>
        <dbReference type="SAM" id="MobiDB-lite"/>
    </source>
</evidence>
<comment type="caution">
    <text evidence="3">The sequence shown here is derived from an EMBL/GenBank/DDBJ whole genome shotgun (WGS) entry which is preliminary data.</text>
</comment>
<dbReference type="SUPFAM" id="SSF53474">
    <property type="entry name" value="alpha/beta-Hydrolases"/>
    <property type="match status" value="1"/>
</dbReference>
<dbReference type="Proteomes" id="UP000178953">
    <property type="component" value="Unassembled WGS sequence"/>
</dbReference>
<dbReference type="AlphaFoldDB" id="A0A1E8PXK9"/>
<sequence>MVGKHTNSGARRTGTRAAAALGAVALSSALVLGHAGGPEIVDATVRLTNAVIGAGGRDDGTGARLLAKLQGKASPAGYDYDPITYPATINLAYSRDVGVPVMRDAITAHAAEPSIVVLGYSEGALVAERVREQLQSLPVGTGGAPSEHQLTFVLIGAPFAPNGGVYDRFPGLSLPFVIDPMRPAAPTRYDTVYHAIEYDPYADFPAYFNPLSLLNAALGVRYSHSDAAYDQIDPASTPSTTTTVTNTAGGHDTYVLYRSATLPLLGPIREVATLLGLTPFTEPLLRAVEPLLRLAVDMGYTDRTHATVATPTPFSFVTPPGRVIETLLGVPEALREGVRNLVGGSPAPAPPVTTARTPVPSPDATTSASDTDVETRSATTSSVDGPPAGRRHPTLVADGNKVTPDGAPAAPASHVGTAGPGDAPAALEQEPAAGGHGDDVPSGDDADAPGTAPTNTAPTNTDPSGTGAPDGEGDAGQEAA</sequence>
<gene>
    <name evidence="3" type="ORF">BEL07_25145</name>
</gene>
<feature type="compositionally biased region" description="Acidic residues" evidence="1">
    <location>
        <begin position="471"/>
        <end position="480"/>
    </location>
</feature>
<feature type="compositionally biased region" description="Low complexity" evidence="1">
    <location>
        <begin position="342"/>
        <end position="358"/>
    </location>
</feature>
<keyword evidence="4" id="KW-1185">Reference proteome</keyword>
<proteinExistence type="predicted"/>
<feature type="compositionally biased region" description="Low complexity" evidence="1">
    <location>
        <begin position="448"/>
        <end position="463"/>
    </location>
</feature>
<feature type="region of interest" description="Disordered" evidence="1">
    <location>
        <begin position="341"/>
        <end position="480"/>
    </location>
</feature>
<evidence type="ECO:0000313" key="3">
    <source>
        <dbReference type="EMBL" id="OFJ50985.1"/>
    </source>
</evidence>
<dbReference type="Gene3D" id="3.40.50.1820">
    <property type="entry name" value="alpha/beta hydrolase"/>
    <property type="match status" value="1"/>
</dbReference>
<dbReference type="EMBL" id="MCHX01000084">
    <property type="protein sequence ID" value="OFJ50985.1"/>
    <property type="molecule type" value="Genomic_DNA"/>
</dbReference>
<accession>A0A1E8PXK9</accession>
<organism evidence="3 4">
    <name type="scientific">Mycolicibacterium grossiae</name>
    <dbReference type="NCBI Taxonomy" id="1552759"/>
    <lineage>
        <taxon>Bacteria</taxon>
        <taxon>Bacillati</taxon>
        <taxon>Actinomycetota</taxon>
        <taxon>Actinomycetes</taxon>
        <taxon>Mycobacteriales</taxon>
        <taxon>Mycobacteriaceae</taxon>
        <taxon>Mycolicibacterium</taxon>
    </lineage>
</organism>
<feature type="compositionally biased region" description="Polar residues" evidence="1">
    <location>
        <begin position="363"/>
        <end position="383"/>
    </location>
</feature>
<dbReference type="InterPro" id="IPR029058">
    <property type="entry name" value="AB_hydrolase_fold"/>
</dbReference>
<dbReference type="InterPro" id="IPR013228">
    <property type="entry name" value="PE-PPE_C"/>
</dbReference>
<feature type="domain" description="PE-PPE" evidence="2">
    <location>
        <begin position="94"/>
        <end position="300"/>
    </location>
</feature>
<evidence type="ECO:0000259" key="2">
    <source>
        <dbReference type="Pfam" id="PF08237"/>
    </source>
</evidence>